<dbReference type="GO" id="GO:0006357">
    <property type="term" value="P:regulation of transcription by RNA polymerase II"/>
    <property type="evidence" value="ECO:0007669"/>
    <property type="project" value="TreeGrafter"/>
</dbReference>
<dbReference type="OMA" id="PNKRDYY"/>
<dbReference type="VEuPathDB" id="FungiDB:DIURU_001432"/>
<dbReference type="Pfam" id="PF06391">
    <property type="entry name" value="MAT1"/>
    <property type="match status" value="1"/>
</dbReference>
<dbReference type="InterPro" id="IPR001841">
    <property type="entry name" value="Znf_RING"/>
</dbReference>
<protein>
    <recommendedName>
        <fullName evidence="2">RNA polymerase II transcription factor B subunit 3</fullName>
    </recommendedName>
    <alternativeName>
        <fullName evidence="8">RNA polymerase II transcription factor B 38 kDa subunit</fullName>
    </alternativeName>
    <alternativeName>
        <fullName evidence="7">RNA polymerase II transcription factor B p38 subunit</fullName>
    </alternativeName>
</protein>
<evidence type="ECO:0000256" key="4">
    <source>
        <dbReference type="ARBA" id="ARBA00022771"/>
    </source>
</evidence>
<keyword evidence="6" id="KW-0539">Nucleus</keyword>
<dbReference type="GO" id="GO:0070985">
    <property type="term" value="C:transcription factor TFIIK complex"/>
    <property type="evidence" value="ECO:0007669"/>
    <property type="project" value="UniProtKB-ARBA"/>
</dbReference>
<evidence type="ECO:0000256" key="10">
    <source>
        <dbReference type="SAM" id="Coils"/>
    </source>
</evidence>
<dbReference type="PANTHER" id="PTHR12683:SF13">
    <property type="entry name" value="CDK-ACTIVATING KINASE ASSEMBLY FACTOR MAT1"/>
    <property type="match status" value="1"/>
</dbReference>
<dbReference type="InterPro" id="IPR013083">
    <property type="entry name" value="Znf_RING/FYVE/PHD"/>
</dbReference>
<dbReference type="GO" id="GO:0006289">
    <property type="term" value="P:nucleotide-excision repair"/>
    <property type="evidence" value="ECO:0007669"/>
    <property type="project" value="InterPro"/>
</dbReference>
<dbReference type="NCBIfam" id="TIGR00570">
    <property type="entry name" value="cdk7"/>
    <property type="match status" value="1"/>
</dbReference>
<keyword evidence="10" id="KW-0175">Coiled coil</keyword>
<evidence type="ECO:0000256" key="8">
    <source>
        <dbReference type="ARBA" id="ARBA00033277"/>
    </source>
</evidence>
<reference evidence="12 13" key="1">
    <citation type="submission" date="2019-07" db="EMBL/GenBank/DDBJ databases">
        <title>Genome assembly of two rare yeast pathogens: Diutina rugosa and Trichomonascus ciferrii.</title>
        <authorList>
            <person name="Mixao V."/>
            <person name="Saus E."/>
            <person name="Hansen A."/>
            <person name="Lass-Flor C."/>
            <person name="Gabaldon T."/>
        </authorList>
    </citation>
    <scope>NUCLEOTIDE SEQUENCE [LARGE SCALE GENOMIC DNA]</scope>
    <source>
        <strain evidence="12 13">CBS 613</strain>
    </source>
</reference>
<evidence type="ECO:0000256" key="5">
    <source>
        <dbReference type="ARBA" id="ARBA00022833"/>
    </source>
</evidence>
<dbReference type="AlphaFoldDB" id="A0A642UUG2"/>
<feature type="domain" description="RING-type" evidence="11">
    <location>
        <begin position="12"/>
        <end position="54"/>
    </location>
</feature>
<evidence type="ECO:0000256" key="9">
    <source>
        <dbReference type="PROSITE-ProRule" id="PRU00175"/>
    </source>
</evidence>
<dbReference type="GeneID" id="54780085"/>
<dbReference type="InterPro" id="IPR015877">
    <property type="entry name" value="MAT1_centre"/>
</dbReference>
<accession>A0A642UUG2</accession>
<dbReference type="OrthoDB" id="5963at2759"/>
<dbReference type="PANTHER" id="PTHR12683">
    <property type="entry name" value="CDK-ACTIVATING KINASE ASSEMBLY FACTOR MAT1"/>
    <property type="match status" value="1"/>
</dbReference>
<dbReference type="GO" id="GO:0008270">
    <property type="term" value="F:zinc ion binding"/>
    <property type="evidence" value="ECO:0007669"/>
    <property type="project" value="UniProtKB-KW"/>
</dbReference>
<gene>
    <name evidence="12" type="ORF">DIURU_001432</name>
</gene>
<feature type="coiled-coil region" evidence="10">
    <location>
        <begin position="156"/>
        <end position="235"/>
    </location>
</feature>
<comment type="subcellular location">
    <subcellularLocation>
        <location evidence="1">Nucleus</location>
    </subcellularLocation>
</comment>
<dbReference type="PROSITE" id="PS50089">
    <property type="entry name" value="ZF_RING_2"/>
    <property type="match status" value="1"/>
</dbReference>
<evidence type="ECO:0000313" key="13">
    <source>
        <dbReference type="Proteomes" id="UP000449547"/>
    </source>
</evidence>
<evidence type="ECO:0000256" key="2">
    <source>
        <dbReference type="ARBA" id="ARBA00022257"/>
    </source>
</evidence>
<evidence type="ECO:0000256" key="7">
    <source>
        <dbReference type="ARBA" id="ARBA00029873"/>
    </source>
</evidence>
<sequence>MIAEDDGSKDMCPICRTDRYLSPNMVFLINPECYHKICESCVDRIFSLGPSPCPYPGCGKILRKNRFKHQVFEDIKVEREIDIRKRVCTIYNSTEEDFDTPQAYDEYLTKVEDIIFNLSHGIDVEATEAALTKYEQDNKIAILEKSMRESKKNADVLKFQESVEKLKQEKLKIQRQMELEDLEFKRKQQQELLDKLSHSSNTSEELLRQQQAATLKRTELRKRELEQINQQLEANFNENNPLVERKETPKMPFTPFCGDRDPHPLYKLAGTDGDGYYDPFASELAKNKEYLAGGWRINDVFARVLDETFMGLGCVIGEEKKPQEATA</sequence>
<keyword evidence="3" id="KW-0479">Metal-binding</keyword>
<evidence type="ECO:0000259" key="11">
    <source>
        <dbReference type="PROSITE" id="PS50089"/>
    </source>
</evidence>
<evidence type="ECO:0000256" key="3">
    <source>
        <dbReference type="ARBA" id="ARBA00022723"/>
    </source>
</evidence>
<dbReference type="RefSeq" id="XP_034013789.1">
    <property type="nucleotide sequence ID" value="XM_034153975.1"/>
</dbReference>
<dbReference type="FunFam" id="3.30.40.10:FF:000037">
    <property type="entry name" value="Cdk-activating kinase assembly factor MAT1, centre"/>
    <property type="match status" value="1"/>
</dbReference>
<name>A0A642UUG2_DIURU</name>
<organism evidence="12 13">
    <name type="scientific">Diutina rugosa</name>
    <name type="common">Yeast</name>
    <name type="synonym">Candida rugosa</name>
    <dbReference type="NCBI Taxonomy" id="5481"/>
    <lineage>
        <taxon>Eukaryota</taxon>
        <taxon>Fungi</taxon>
        <taxon>Dikarya</taxon>
        <taxon>Ascomycota</taxon>
        <taxon>Saccharomycotina</taxon>
        <taxon>Pichiomycetes</taxon>
        <taxon>Debaryomycetaceae</taxon>
        <taxon>Diutina</taxon>
    </lineage>
</organism>
<dbReference type="InterPro" id="IPR004575">
    <property type="entry name" value="MAT1/Tfb3"/>
</dbReference>
<dbReference type="Pfam" id="PF17121">
    <property type="entry name" value="zf-C3HC4_5"/>
    <property type="match status" value="1"/>
</dbReference>
<evidence type="ECO:0000256" key="1">
    <source>
        <dbReference type="ARBA" id="ARBA00004123"/>
    </source>
</evidence>
<evidence type="ECO:0000313" key="12">
    <source>
        <dbReference type="EMBL" id="KAA8905629.1"/>
    </source>
</evidence>
<dbReference type="SUPFAM" id="SSF57850">
    <property type="entry name" value="RING/U-box"/>
    <property type="match status" value="1"/>
</dbReference>
<keyword evidence="13" id="KW-1185">Reference proteome</keyword>
<dbReference type="CDD" id="cd16573">
    <property type="entry name" value="RING-HC_TFB3-like"/>
    <property type="match status" value="1"/>
</dbReference>
<evidence type="ECO:0000256" key="6">
    <source>
        <dbReference type="ARBA" id="ARBA00023242"/>
    </source>
</evidence>
<dbReference type="PROSITE" id="PS00518">
    <property type="entry name" value="ZF_RING_1"/>
    <property type="match status" value="1"/>
</dbReference>
<comment type="caution">
    <text evidence="12">The sequence shown here is derived from an EMBL/GenBank/DDBJ whole genome shotgun (WGS) entry which is preliminary data.</text>
</comment>
<keyword evidence="4 9" id="KW-0863">Zinc-finger</keyword>
<dbReference type="Gene3D" id="3.30.40.10">
    <property type="entry name" value="Zinc/RING finger domain, C3HC4 (zinc finger)"/>
    <property type="match status" value="1"/>
</dbReference>
<dbReference type="Proteomes" id="UP000449547">
    <property type="component" value="Unassembled WGS sequence"/>
</dbReference>
<dbReference type="GO" id="GO:0061575">
    <property type="term" value="F:cyclin-dependent protein serine/threonine kinase activator activity"/>
    <property type="evidence" value="ECO:0007669"/>
    <property type="project" value="InterPro"/>
</dbReference>
<dbReference type="InterPro" id="IPR017907">
    <property type="entry name" value="Znf_RING_CS"/>
</dbReference>
<dbReference type="EMBL" id="SWFT01000044">
    <property type="protein sequence ID" value="KAA8905629.1"/>
    <property type="molecule type" value="Genomic_DNA"/>
</dbReference>
<proteinExistence type="predicted"/>
<keyword evidence="5" id="KW-0862">Zinc</keyword>